<evidence type="ECO:0000256" key="5">
    <source>
        <dbReference type="ARBA" id="ARBA00022989"/>
    </source>
</evidence>
<feature type="signal peptide" evidence="9">
    <location>
        <begin position="1"/>
        <end position="18"/>
    </location>
</feature>
<sequence length="185" mass="20460">MGFLVQLLIGYVTLPLYALVTQMDSSMRKVVFTERVAEGLKKYWHTVAKRQLVAKKSNSRGTPTTPEIFSPSLAVETSPSEGVESRATESELLPWSPSAEPDDAVVEIMEEGEAPPGSTAWERPPVECRAEVFPKEERVRAGAEEDDAGERAKGDKHRGPREAAFRCRLKLFCSGGFSKPSLLFF</sequence>
<dbReference type="Pfam" id="PF03094">
    <property type="entry name" value="Mlo"/>
    <property type="match status" value="1"/>
</dbReference>
<dbReference type="Proteomes" id="UP000825729">
    <property type="component" value="Unassembled WGS sequence"/>
</dbReference>
<name>A0AAV7EID4_ARIFI</name>
<evidence type="ECO:0000313" key="10">
    <source>
        <dbReference type="EMBL" id="KAG9447452.1"/>
    </source>
</evidence>
<evidence type="ECO:0000256" key="2">
    <source>
        <dbReference type="ARBA" id="ARBA00006574"/>
    </source>
</evidence>
<dbReference type="GO" id="GO:0016020">
    <property type="term" value="C:membrane"/>
    <property type="evidence" value="ECO:0007669"/>
    <property type="project" value="UniProtKB-SubCell"/>
</dbReference>
<keyword evidence="5" id="KW-1133">Transmembrane helix</keyword>
<gene>
    <name evidence="10" type="ORF">H6P81_013580</name>
</gene>
<accession>A0AAV7EID4</accession>
<protein>
    <submittedName>
        <fullName evidence="10">Uncharacterized protein</fullName>
    </submittedName>
</protein>
<comment type="caution">
    <text evidence="10">The sequence shown here is derived from an EMBL/GenBank/DDBJ whole genome shotgun (WGS) entry which is preliminary data.</text>
</comment>
<feature type="region of interest" description="Disordered" evidence="8">
    <location>
        <begin position="55"/>
        <end position="99"/>
    </location>
</feature>
<proteinExistence type="inferred from homology"/>
<reference evidence="10 11" key="1">
    <citation type="submission" date="2021-07" db="EMBL/GenBank/DDBJ databases">
        <title>The Aristolochia fimbriata genome: insights into angiosperm evolution, floral development and chemical biosynthesis.</title>
        <authorList>
            <person name="Jiao Y."/>
        </authorList>
    </citation>
    <scope>NUCLEOTIDE SEQUENCE [LARGE SCALE GENOMIC DNA]</scope>
    <source>
        <strain evidence="10">IBCAS-2021</strain>
        <tissue evidence="10">Leaf</tissue>
    </source>
</reference>
<dbReference type="AlphaFoldDB" id="A0AAV7EID4"/>
<dbReference type="InterPro" id="IPR004326">
    <property type="entry name" value="Mlo"/>
</dbReference>
<keyword evidence="3" id="KW-0812">Transmembrane</keyword>
<dbReference type="EMBL" id="JAINDJ010000005">
    <property type="protein sequence ID" value="KAG9447452.1"/>
    <property type="molecule type" value="Genomic_DNA"/>
</dbReference>
<evidence type="ECO:0000256" key="3">
    <source>
        <dbReference type="ARBA" id="ARBA00022692"/>
    </source>
</evidence>
<comment type="similarity">
    <text evidence="2">Belongs to the MLO family.</text>
</comment>
<evidence type="ECO:0000256" key="8">
    <source>
        <dbReference type="SAM" id="MobiDB-lite"/>
    </source>
</evidence>
<keyword evidence="11" id="KW-1185">Reference proteome</keyword>
<evidence type="ECO:0000256" key="4">
    <source>
        <dbReference type="ARBA" id="ARBA00022821"/>
    </source>
</evidence>
<keyword evidence="6" id="KW-0472">Membrane</keyword>
<feature type="region of interest" description="Disordered" evidence="8">
    <location>
        <begin position="132"/>
        <end position="161"/>
    </location>
</feature>
<organism evidence="10 11">
    <name type="scientific">Aristolochia fimbriata</name>
    <name type="common">White veined hardy Dutchman's pipe vine</name>
    <dbReference type="NCBI Taxonomy" id="158543"/>
    <lineage>
        <taxon>Eukaryota</taxon>
        <taxon>Viridiplantae</taxon>
        <taxon>Streptophyta</taxon>
        <taxon>Embryophyta</taxon>
        <taxon>Tracheophyta</taxon>
        <taxon>Spermatophyta</taxon>
        <taxon>Magnoliopsida</taxon>
        <taxon>Magnoliidae</taxon>
        <taxon>Piperales</taxon>
        <taxon>Aristolochiaceae</taxon>
        <taxon>Aristolochia</taxon>
    </lineage>
</organism>
<dbReference type="GO" id="GO:0006952">
    <property type="term" value="P:defense response"/>
    <property type="evidence" value="ECO:0007669"/>
    <property type="project" value="UniProtKB-KW"/>
</dbReference>
<evidence type="ECO:0000256" key="6">
    <source>
        <dbReference type="ARBA" id="ARBA00023136"/>
    </source>
</evidence>
<evidence type="ECO:0000256" key="9">
    <source>
        <dbReference type="SAM" id="SignalP"/>
    </source>
</evidence>
<feature type="compositionally biased region" description="Basic and acidic residues" evidence="8">
    <location>
        <begin position="132"/>
        <end position="153"/>
    </location>
</feature>
<dbReference type="PANTHER" id="PTHR31942">
    <property type="entry name" value="MLO-LIKE PROTEIN 1"/>
    <property type="match status" value="1"/>
</dbReference>
<comment type="subcellular location">
    <subcellularLocation>
        <location evidence="1">Membrane</location>
        <topology evidence="1">Multi-pass membrane protein</topology>
    </subcellularLocation>
</comment>
<evidence type="ECO:0000256" key="7">
    <source>
        <dbReference type="ARBA" id="ARBA00023265"/>
    </source>
</evidence>
<evidence type="ECO:0000313" key="11">
    <source>
        <dbReference type="Proteomes" id="UP000825729"/>
    </source>
</evidence>
<feature type="chain" id="PRO_5043697942" evidence="9">
    <location>
        <begin position="19"/>
        <end position="185"/>
    </location>
</feature>
<keyword evidence="4" id="KW-0611">Plant defense</keyword>
<evidence type="ECO:0000256" key="1">
    <source>
        <dbReference type="ARBA" id="ARBA00004141"/>
    </source>
</evidence>
<keyword evidence="7" id="KW-0568">Pathogenesis-related protein</keyword>
<keyword evidence="9" id="KW-0732">Signal</keyword>
<dbReference type="PANTHER" id="PTHR31942:SF72">
    <property type="entry name" value="MLO-LIKE PROTEIN"/>
    <property type="match status" value="1"/>
</dbReference>